<gene>
    <name evidence="7 12" type="primary">efp</name>
    <name evidence="12" type="ORF">COT25_04265</name>
</gene>
<dbReference type="Proteomes" id="UP000228711">
    <property type="component" value="Unassembled WGS sequence"/>
</dbReference>
<dbReference type="SMART" id="SM00841">
    <property type="entry name" value="Elong-fact-P_C"/>
    <property type="match status" value="1"/>
</dbReference>
<dbReference type="AlphaFoldDB" id="A0A2H0YTY6"/>
<keyword evidence="6 7" id="KW-0648">Protein biosynthesis</keyword>
<dbReference type="Gene3D" id="2.40.50.140">
    <property type="entry name" value="Nucleic acid-binding proteins"/>
    <property type="match status" value="2"/>
</dbReference>
<comment type="function">
    <text evidence="7">Involved in peptide bond synthesis. Stimulates efficient translation and peptide-bond synthesis on native or reconstituted 70S ribosomes in vitro. Probably functions indirectly by altering the affinity of the ribosome for aminoacyl-tRNA, thus increasing their reactivity as acceptors for peptidyl transferase.</text>
</comment>
<evidence type="ECO:0000256" key="7">
    <source>
        <dbReference type="HAMAP-Rule" id="MF_00141"/>
    </source>
</evidence>
<dbReference type="CDD" id="cd04470">
    <property type="entry name" value="S1_EF-P_repeat_1"/>
    <property type="match status" value="1"/>
</dbReference>
<dbReference type="NCBIfam" id="TIGR00038">
    <property type="entry name" value="efp"/>
    <property type="match status" value="1"/>
</dbReference>
<proteinExistence type="inferred from homology"/>
<dbReference type="InterPro" id="IPR008991">
    <property type="entry name" value="Translation_prot_SH3-like_sf"/>
</dbReference>
<organism evidence="12 13">
    <name type="scientific">Candidatus Kerfeldbacteria bacterium CG08_land_8_20_14_0_20_42_7</name>
    <dbReference type="NCBI Taxonomy" id="2014245"/>
    <lineage>
        <taxon>Bacteria</taxon>
        <taxon>Candidatus Kerfeldiibacteriota</taxon>
    </lineage>
</organism>
<dbReference type="InterPro" id="IPR011768">
    <property type="entry name" value="Transl_elongation_fac_P"/>
</dbReference>
<dbReference type="InterPro" id="IPR001059">
    <property type="entry name" value="Transl_elong_P/YeiP_cen"/>
</dbReference>
<evidence type="ECO:0000313" key="13">
    <source>
        <dbReference type="Proteomes" id="UP000228711"/>
    </source>
</evidence>
<dbReference type="FunFam" id="2.40.50.140:FF:000004">
    <property type="entry name" value="Elongation factor P"/>
    <property type="match status" value="1"/>
</dbReference>
<evidence type="ECO:0000256" key="6">
    <source>
        <dbReference type="ARBA" id="ARBA00022917"/>
    </source>
</evidence>
<dbReference type="GO" id="GO:0003746">
    <property type="term" value="F:translation elongation factor activity"/>
    <property type="evidence" value="ECO:0007669"/>
    <property type="project" value="UniProtKB-UniRule"/>
</dbReference>
<dbReference type="InterPro" id="IPR015365">
    <property type="entry name" value="Elong-fact-P_C"/>
</dbReference>
<dbReference type="Pfam" id="PF08207">
    <property type="entry name" value="EFP_N"/>
    <property type="match status" value="1"/>
</dbReference>
<evidence type="ECO:0000256" key="4">
    <source>
        <dbReference type="ARBA" id="ARBA00022490"/>
    </source>
</evidence>
<dbReference type="InterPro" id="IPR020599">
    <property type="entry name" value="Transl_elong_fac_P/YeiP"/>
</dbReference>
<accession>A0A2H0YTY6</accession>
<dbReference type="GO" id="GO:0005829">
    <property type="term" value="C:cytosol"/>
    <property type="evidence" value="ECO:0007669"/>
    <property type="project" value="UniProtKB-ARBA"/>
</dbReference>
<evidence type="ECO:0000256" key="5">
    <source>
        <dbReference type="ARBA" id="ARBA00022768"/>
    </source>
</evidence>
<dbReference type="GO" id="GO:0043043">
    <property type="term" value="P:peptide biosynthetic process"/>
    <property type="evidence" value="ECO:0007669"/>
    <property type="project" value="InterPro"/>
</dbReference>
<reference evidence="13" key="1">
    <citation type="submission" date="2017-09" db="EMBL/GenBank/DDBJ databases">
        <title>Depth-based differentiation of microbial function through sediment-hosted aquifers and enrichment of novel symbionts in the deep terrestrial subsurface.</title>
        <authorList>
            <person name="Probst A.J."/>
            <person name="Ladd B."/>
            <person name="Jarett J.K."/>
            <person name="Geller-Mcgrath D.E."/>
            <person name="Sieber C.M.K."/>
            <person name="Emerson J.B."/>
            <person name="Anantharaman K."/>
            <person name="Thomas B.C."/>
            <person name="Malmstrom R."/>
            <person name="Stieglmeier M."/>
            <person name="Klingl A."/>
            <person name="Woyke T."/>
            <person name="Ryan C.M."/>
            <person name="Banfield J.F."/>
        </authorList>
    </citation>
    <scope>NUCLEOTIDE SEQUENCE [LARGE SCALE GENOMIC DNA]</scope>
</reference>
<evidence type="ECO:0000259" key="11">
    <source>
        <dbReference type="SMART" id="SM01185"/>
    </source>
</evidence>
<dbReference type="PIRSF" id="PIRSF005901">
    <property type="entry name" value="EF-P"/>
    <property type="match status" value="1"/>
</dbReference>
<dbReference type="Gene3D" id="2.30.30.30">
    <property type="match status" value="1"/>
</dbReference>
<dbReference type="NCBIfam" id="NF001810">
    <property type="entry name" value="PRK00529.1"/>
    <property type="match status" value="1"/>
</dbReference>
<evidence type="ECO:0000256" key="8">
    <source>
        <dbReference type="NCBIfam" id="TIGR00038"/>
    </source>
</evidence>
<dbReference type="CDD" id="cd05794">
    <property type="entry name" value="S1_EF-P_repeat_2"/>
    <property type="match status" value="1"/>
</dbReference>
<comment type="similarity">
    <text evidence="3 7 9">Belongs to the elongation factor P family.</text>
</comment>
<dbReference type="FunFam" id="2.40.50.140:FF:000009">
    <property type="entry name" value="Elongation factor P"/>
    <property type="match status" value="1"/>
</dbReference>
<dbReference type="PANTHER" id="PTHR30053:SF12">
    <property type="entry name" value="ELONGATION FACTOR P (EF-P) FAMILY PROTEIN"/>
    <property type="match status" value="1"/>
</dbReference>
<dbReference type="EMBL" id="PEXV01000139">
    <property type="protein sequence ID" value="PIS41213.1"/>
    <property type="molecule type" value="Genomic_DNA"/>
</dbReference>
<dbReference type="UniPathway" id="UPA00345"/>
<comment type="subcellular location">
    <subcellularLocation>
        <location evidence="1 7">Cytoplasm</location>
    </subcellularLocation>
</comment>
<dbReference type="SUPFAM" id="SSF50249">
    <property type="entry name" value="Nucleic acid-binding proteins"/>
    <property type="match status" value="2"/>
</dbReference>
<evidence type="ECO:0000256" key="1">
    <source>
        <dbReference type="ARBA" id="ARBA00004496"/>
    </source>
</evidence>
<protein>
    <recommendedName>
        <fullName evidence="7 8">Elongation factor P</fullName>
        <shortName evidence="7">EF-P</shortName>
    </recommendedName>
</protein>
<dbReference type="InterPro" id="IPR012340">
    <property type="entry name" value="NA-bd_OB-fold"/>
</dbReference>
<evidence type="ECO:0000259" key="10">
    <source>
        <dbReference type="SMART" id="SM00841"/>
    </source>
</evidence>
<evidence type="ECO:0000313" key="12">
    <source>
        <dbReference type="EMBL" id="PIS41213.1"/>
    </source>
</evidence>
<feature type="domain" description="Elongation factor P C-terminal" evidence="10">
    <location>
        <begin position="129"/>
        <end position="184"/>
    </location>
</feature>
<dbReference type="Pfam" id="PF09285">
    <property type="entry name" value="Elong-fact-P_C"/>
    <property type="match status" value="1"/>
</dbReference>
<dbReference type="InterPro" id="IPR013185">
    <property type="entry name" value="Transl_elong_KOW-like"/>
</dbReference>
<evidence type="ECO:0000256" key="3">
    <source>
        <dbReference type="ARBA" id="ARBA00009479"/>
    </source>
</evidence>
<evidence type="ECO:0000256" key="2">
    <source>
        <dbReference type="ARBA" id="ARBA00004815"/>
    </source>
</evidence>
<keyword evidence="5 7" id="KW-0251">Elongation factor</keyword>
<keyword evidence="4 7" id="KW-0963">Cytoplasm</keyword>
<dbReference type="Pfam" id="PF01132">
    <property type="entry name" value="EFP"/>
    <property type="match status" value="1"/>
</dbReference>
<evidence type="ECO:0000256" key="9">
    <source>
        <dbReference type="RuleBase" id="RU004389"/>
    </source>
</evidence>
<dbReference type="SUPFAM" id="SSF50104">
    <property type="entry name" value="Translation proteins SH3-like domain"/>
    <property type="match status" value="1"/>
</dbReference>
<feature type="domain" description="Translation elongation factor P/YeiP central" evidence="11">
    <location>
        <begin position="67"/>
        <end position="121"/>
    </location>
</feature>
<dbReference type="FunFam" id="2.30.30.30:FF:000003">
    <property type="entry name" value="Elongation factor P"/>
    <property type="match status" value="1"/>
</dbReference>
<comment type="pathway">
    <text evidence="2 7">Protein biosynthesis; polypeptide chain elongation.</text>
</comment>
<dbReference type="InterPro" id="IPR014722">
    <property type="entry name" value="Rib_uL2_dom2"/>
</dbReference>
<sequence>MISVTELRNGAAFTESEQIYLVLSYEHVKLGRGNATIKLKVKNLRGGAITDRTFVSGSKVQEVDLEKKEVTYLYRQGSDYYFMDPVSFEQFPVDEKHIADAANYLKPDIPVKLLLYGSEALGIEVPLKMEFAVKETEPGVKGNSATNIFKDAILENGMRVKVPLFVSQEDKVRIDTRTGEYIERVSK</sequence>
<name>A0A2H0YTY6_9BACT</name>
<dbReference type="PANTHER" id="PTHR30053">
    <property type="entry name" value="ELONGATION FACTOR P"/>
    <property type="match status" value="1"/>
</dbReference>
<dbReference type="HAMAP" id="MF_00141">
    <property type="entry name" value="EF_P"/>
    <property type="match status" value="1"/>
</dbReference>
<comment type="caution">
    <text evidence="12">The sequence shown here is derived from an EMBL/GenBank/DDBJ whole genome shotgun (WGS) entry which is preliminary data.</text>
</comment>
<dbReference type="SMART" id="SM01185">
    <property type="entry name" value="EFP"/>
    <property type="match status" value="1"/>
</dbReference>